<dbReference type="AlphaFoldDB" id="A0A2K9ZGI7"/>
<organism evidence="1 2">
    <name type="scientific">Rhizobium leguminosarum</name>
    <dbReference type="NCBI Taxonomy" id="384"/>
    <lineage>
        <taxon>Bacteria</taxon>
        <taxon>Pseudomonadati</taxon>
        <taxon>Pseudomonadota</taxon>
        <taxon>Alphaproteobacteria</taxon>
        <taxon>Hyphomicrobiales</taxon>
        <taxon>Rhizobiaceae</taxon>
        <taxon>Rhizobium/Agrobacterium group</taxon>
        <taxon>Rhizobium</taxon>
    </lineage>
</organism>
<dbReference type="Proteomes" id="UP000238523">
    <property type="component" value="Plasmid pRLN3"/>
</dbReference>
<accession>A0A2K9ZGI7</accession>
<evidence type="ECO:0000313" key="2">
    <source>
        <dbReference type="Proteomes" id="UP000238523"/>
    </source>
</evidence>
<gene>
    <name evidence="1" type="ORF">CUJ84_pRLN3000215</name>
</gene>
<protein>
    <submittedName>
        <fullName evidence="1">Uncharacterized protein</fullName>
    </submittedName>
</protein>
<sequence length="77" mass="8967">MNQRLEGIRTSYPLFSPLSHYGKILLPVVTEQVNLEINERVAIQLRCGRRCSRLCPSIPRYTVSVRRMHFLRLRGAV</sequence>
<reference evidence="1 2" key="1">
    <citation type="submission" date="2017-11" db="EMBL/GenBank/DDBJ databases">
        <title>Complete genome of Rhizobium leguminosarum Norway, an ineffective micro-symbiont.</title>
        <authorList>
            <person name="Hoffrichter A."/>
            <person name="Liang J."/>
            <person name="Brachmann A."/>
            <person name="Marin M."/>
        </authorList>
    </citation>
    <scope>NUCLEOTIDE SEQUENCE [LARGE SCALE GENOMIC DNA]</scope>
    <source>
        <strain evidence="1 2">Norway</strain>
        <plasmid evidence="2">Plasmid prln3</plasmid>
    </source>
</reference>
<dbReference type="EMBL" id="CP025015">
    <property type="protein sequence ID" value="AUW47344.1"/>
    <property type="molecule type" value="Genomic_DNA"/>
</dbReference>
<geneLocation type="plasmid" evidence="2">
    <name>prln3</name>
</geneLocation>
<name>A0A2K9ZGI7_RHILE</name>
<keyword evidence="1" id="KW-0614">Plasmid</keyword>
<proteinExistence type="predicted"/>
<evidence type="ECO:0000313" key="1">
    <source>
        <dbReference type="EMBL" id="AUW47344.1"/>
    </source>
</evidence>